<dbReference type="RefSeq" id="WP_320005412.1">
    <property type="nucleotide sequence ID" value="NZ_JAUHJS010000008.1"/>
</dbReference>
<name>A0ABT8F8X0_9BACT</name>
<gene>
    <name evidence="1" type="ORF">QWY31_15300</name>
</gene>
<protein>
    <submittedName>
        <fullName evidence="1">Uncharacterized protein</fullName>
    </submittedName>
</protein>
<sequence length="419" mass="49591">MVYLTTPLFLQATKFEYQKSWELFLETLEKTKNLVICFEENINENFNYYDYDSKEYVSEPKLKKAIKNLSKDLVDAESKFSKYEAKDIERGELWADSEYRLLSGRITHLRSIIKKYKLGLDRIKDYQSRKQEISNFIDSLLEAKIELCTFHSKSELEPRIENFIKNLSNDIIFSLYVSDEQYLNEEFDQFLKIFQSYLERIEKIKLSIEIRPGHQGKNFDFKVKEEKLNESNFQEALTRFDDFVSLCVSSPDEVLSHLQENEFDTAEAIEIIKEFSKKYKRLLLDINHQKQKIELSLKQEFENRLIESDINLSSRELMLFSSEKPNSTTNILLMDDMNRFSKQEYQILELATKYSEKSKLPEVKTNLEILRDSEIPSEEKKVALNKLKSFIFKTGRKAVKHAEDIGVKVLLKYLESQVE</sequence>
<dbReference type="Proteomes" id="UP001168552">
    <property type="component" value="Unassembled WGS sequence"/>
</dbReference>
<comment type="caution">
    <text evidence="1">The sequence shown here is derived from an EMBL/GenBank/DDBJ whole genome shotgun (WGS) entry which is preliminary data.</text>
</comment>
<dbReference type="EMBL" id="JAUHJS010000008">
    <property type="protein sequence ID" value="MDN4166877.1"/>
    <property type="molecule type" value="Genomic_DNA"/>
</dbReference>
<keyword evidence="2" id="KW-1185">Reference proteome</keyword>
<organism evidence="1 2">
    <name type="scientific">Shiella aurantiaca</name>
    <dbReference type="NCBI Taxonomy" id="3058365"/>
    <lineage>
        <taxon>Bacteria</taxon>
        <taxon>Pseudomonadati</taxon>
        <taxon>Bacteroidota</taxon>
        <taxon>Cytophagia</taxon>
        <taxon>Cytophagales</taxon>
        <taxon>Shiellaceae</taxon>
        <taxon>Shiella</taxon>
    </lineage>
</organism>
<proteinExistence type="predicted"/>
<accession>A0ABT8F8X0</accession>
<evidence type="ECO:0000313" key="1">
    <source>
        <dbReference type="EMBL" id="MDN4166877.1"/>
    </source>
</evidence>
<reference evidence="1" key="1">
    <citation type="submission" date="2023-06" db="EMBL/GenBank/DDBJ databases">
        <title>Cytophagales bacterium Strain LB-30, isolated from soil.</title>
        <authorList>
            <person name="Liu B."/>
        </authorList>
    </citation>
    <scope>NUCLEOTIDE SEQUENCE</scope>
    <source>
        <strain evidence="1">LB-30</strain>
    </source>
</reference>
<evidence type="ECO:0000313" key="2">
    <source>
        <dbReference type="Proteomes" id="UP001168552"/>
    </source>
</evidence>